<evidence type="ECO:0000256" key="3">
    <source>
        <dbReference type="ARBA" id="ARBA00022691"/>
    </source>
</evidence>
<evidence type="ECO:0000256" key="9">
    <source>
        <dbReference type="ARBA" id="ARBA00023239"/>
    </source>
</evidence>
<feature type="binding site" evidence="10">
    <location>
        <begin position="228"/>
        <end position="231"/>
    </location>
    <ligand>
        <name>substrate</name>
    </ligand>
</feature>
<sequence length="431" mass="47819">MGMTQLEEAKRGVITEEMKFIAERESIDPEKLRRSVAKGHTVIFRNVRHDWVKPVAVGDVVRVKVNANIGTSRDIVDLKAEIEKAKVAIRYGADTIMDLSTGGDLDSIRKAIMHAVDVPIGTVPIYQAAEEMLAKGKAIIEMSEDDMWKAVEKHFKDGVDYTTIHVGVTREVVEKMTRVKRVVGMISRGGTFLAAWILHWGEENPFYRDYDYLLELAKEYDIVLSLGDGLRPGGLPDAGDELQIAELYTLGRLVKRAREAGVQTMVEGPGHVPIDQIPMQIKLAKVATDNAPFYVLGPLVTDIFPGYDHISAAIGGAIAAMNGADFLCYVTPAEHLGLPTVEHVREGVIAAKIAAHAVNLTRFEADFRKDYLMSVARGRLDWAKQFELSGDRDRFIEIRKERPTKTEACSMCGDLCAIKLINDMLRKGEAE</sequence>
<feature type="binding site" evidence="10">
    <location>
        <position position="294"/>
    </location>
    <ligand>
        <name>substrate</name>
    </ligand>
</feature>
<dbReference type="GO" id="GO:0070284">
    <property type="term" value="F:phosphomethylpyrimidine synthase activity"/>
    <property type="evidence" value="ECO:0007669"/>
    <property type="project" value="UniProtKB-EC"/>
</dbReference>
<comment type="catalytic activity">
    <reaction evidence="10">
        <text>5-amino-1-(5-phospho-beta-D-ribosyl)imidazole + S-adenosyl-L-methionine = 4-amino-2-methyl-5-(phosphooxymethyl)pyrimidine + CO + 5'-deoxyadenosine + formate + L-methionine + 3 H(+)</text>
        <dbReference type="Rhea" id="RHEA:24840"/>
        <dbReference type="ChEBI" id="CHEBI:15378"/>
        <dbReference type="ChEBI" id="CHEBI:15740"/>
        <dbReference type="ChEBI" id="CHEBI:17245"/>
        <dbReference type="ChEBI" id="CHEBI:17319"/>
        <dbReference type="ChEBI" id="CHEBI:57844"/>
        <dbReference type="ChEBI" id="CHEBI:58354"/>
        <dbReference type="ChEBI" id="CHEBI:59789"/>
        <dbReference type="ChEBI" id="CHEBI:137981"/>
        <dbReference type="EC" id="4.1.99.17"/>
    </reaction>
</comment>
<keyword evidence="5 10" id="KW-0862">Zinc</keyword>
<feature type="binding site" evidence="10">
    <location>
        <position position="416"/>
    </location>
    <ligand>
        <name>[4Fe-4S] cluster</name>
        <dbReference type="ChEBI" id="CHEBI:49883"/>
        <note>4Fe-4S-S-AdoMet</note>
    </ligand>
</feature>
<evidence type="ECO:0000256" key="2">
    <source>
        <dbReference type="ARBA" id="ARBA00022485"/>
    </source>
</evidence>
<dbReference type="SFLD" id="SFLDF00407">
    <property type="entry name" value="phosphomethylpyrimidine_syntha"/>
    <property type="match status" value="1"/>
</dbReference>
<keyword evidence="8 10" id="KW-0411">Iron-sulfur</keyword>
<dbReference type="InterPro" id="IPR038521">
    <property type="entry name" value="ThiC/Bza_core_dom"/>
</dbReference>
<protein>
    <recommendedName>
        <fullName evidence="10">Phosphomethylpyrimidine synthase</fullName>
        <ecNumber evidence="10">4.1.99.17</ecNumber>
    </recommendedName>
    <alternativeName>
        <fullName evidence="10">Hydroxymethylpyrimidine phosphate synthase</fullName>
        <shortName evidence="10">HMP-P synthase</shortName>
        <shortName evidence="10">HMP-phosphate synthase</shortName>
        <shortName evidence="10">HMPP synthase</shortName>
    </alternativeName>
    <alternativeName>
        <fullName evidence="10">Thiamine biosynthesis protein ThiC</fullName>
    </alternativeName>
</protein>
<keyword evidence="2 10" id="KW-0004">4Fe-4S</keyword>
<evidence type="ECO:0000256" key="7">
    <source>
        <dbReference type="ARBA" id="ARBA00023004"/>
    </source>
</evidence>
<evidence type="ECO:0000313" key="11">
    <source>
        <dbReference type="EMBL" id="SEV91824.1"/>
    </source>
</evidence>
<dbReference type="AlphaFoldDB" id="A0A1I0MSW5"/>
<feature type="binding site" evidence="10">
    <location>
        <position position="126"/>
    </location>
    <ligand>
        <name>substrate</name>
    </ligand>
</feature>
<evidence type="ECO:0000256" key="8">
    <source>
        <dbReference type="ARBA" id="ARBA00023014"/>
    </source>
</evidence>
<dbReference type="HAMAP" id="MF_00089">
    <property type="entry name" value="ThiC"/>
    <property type="match status" value="1"/>
</dbReference>
<dbReference type="Pfam" id="PF01964">
    <property type="entry name" value="ThiC_Rad_SAM"/>
    <property type="match status" value="1"/>
</dbReference>
<keyword evidence="6 10" id="KW-0784">Thiamine biosynthesis</keyword>
<evidence type="ECO:0000256" key="10">
    <source>
        <dbReference type="HAMAP-Rule" id="MF_00089"/>
    </source>
</evidence>
<evidence type="ECO:0000256" key="4">
    <source>
        <dbReference type="ARBA" id="ARBA00022723"/>
    </source>
</evidence>
<dbReference type="GO" id="GO:0051539">
    <property type="term" value="F:4 iron, 4 sulfur cluster binding"/>
    <property type="evidence" value="ECO:0007669"/>
    <property type="project" value="UniProtKB-KW"/>
</dbReference>
<keyword evidence="4 10" id="KW-0479">Metal-binding</keyword>
<dbReference type="Gene3D" id="3.20.20.540">
    <property type="entry name" value="Radical SAM ThiC family, central domain"/>
    <property type="match status" value="1"/>
</dbReference>
<dbReference type="FunFam" id="3.20.20.540:FF:000001">
    <property type="entry name" value="Phosphomethylpyrimidine synthase"/>
    <property type="match status" value="1"/>
</dbReference>
<proteinExistence type="inferred from homology"/>
<name>A0A1I0MSW5_9EURY</name>
<dbReference type="SFLD" id="SFLDS00113">
    <property type="entry name" value="Radical_SAM_Phosphomethylpyrim"/>
    <property type="match status" value="1"/>
</dbReference>
<feature type="binding site" evidence="10">
    <location>
        <position position="68"/>
    </location>
    <ligand>
        <name>substrate</name>
    </ligand>
</feature>
<comment type="similarity">
    <text evidence="10">Belongs to the ThiC family.</text>
</comment>
<organism evidence="11 12">
    <name type="scientific">Thermococcus thioreducens</name>
    <dbReference type="NCBI Taxonomy" id="277988"/>
    <lineage>
        <taxon>Archaea</taxon>
        <taxon>Methanobacteriati</taxon>
        <taxon>Methanobacteriota</taxon>
        <taxon>Thermococci</taxon>
        <taxon>Thermococcales</taxon>
        <taxon>Thermococcaceae</taxon>
        <taxon>Thermococcus</taxon>
    </lineage>
</organism>
<evidence type="ECO:0000256" key="6">
    <source>
        <dbReference type="ARBA" id="ARBA00022977"/>
    </source>
</evidence>
<feature type="binding site" evidence="10">
    <location>
        <begin position="187"/>
        <end position="189"/>
    </location>
    <ligand>
        <name>substrate</name>
    </ligand>
</feature>
<feature type="binding site" evidence="10">
    <location>
        <position position="412"/>
    </location>
    <ligand>
        <name>[4Fe-4S] cluster</name>
        <dbReference type="ChEBI" id="CHEBI:49883"/>
        <note>4Fe-4S-S-AdoMet</note>
    </ligand>
</feature>
<dbReference type="InterPro" id="IPR002817">
    <property type="entry name" value="ThiC/BzaA/B"/>
</dbReference>
<dbReference type="UniPathway" id="UPA00060"/>
<evidence type="ECO:0000256" key="1">
    <source>
        <dbReference type="ARBA" id="ARBA00003175"/>
    </source>
</evidence>
<evidence type="ECO:0000256" key="5">
    <source>
        <dbReference type="ARBA" id="ARBA00022833"/>
    </source>
</evidence>
<dbReference type="InterPro" id="IPR037509">
    <property type="entry name" value="ThiC"/>
</dbReference>
<reference evidence="11 12" key="1">
    <citation type="submission" date="2016-10" db="EMBL/GenBank/DDBJ databases">
        <authorList>
            <person name="de Groot N.N."/>
        </authorList>
    </citation>
    <scope>NUCLEOTIDE SEQUENCE [LARGE SCALE GENOMIC DNA]</scope>
    <source>
        <strain evidence="11 12">OGL-20</strain>
    </source>
</reference>
<dbReference type="Proteomes" id="UP000182125">
    <property type="component" value="Unassembled WGS sequence"/>
</dbReference>
<feature type="binding site" evidence="10">
    <location>
        <position position="267"/>
    </location>
    <ligand>
        <name>substrate</name>
    </ligand>
</feature>
<keyword evidence="3 10" id="KW-0949">S-adenosyl-L-methionine</keyword>
<gene>
    <name evidence="10" type="primary">thiC</name>
    <name evidence="11" type="ORF">SAMN05216170_0856</name>
</gene>
<dbReference type="GO" id="GO:0009228">
    <property type="term" value="P:thiamine biosynthetic process"/>
    <property type="evidence" value="ECO:0007669"/>
    <property type="project" value="UniProtKB-UniRule"/>
</dbReference>
<feature type="binding site" evidence="10">
    <location>
        <position position="165"/>
    </location>
    <ligand>
        <name>substrate</name>
    </ligand>
</feature>
<comment type="pathway">
    <text evidence="10">Cofactor biosynthesis; thiamine diphosphate biosynthesis.</text>
</comment>
<dbReference type="EC" id="4.1.99.17" evidence="10"/>
<feature type="binding site" evidence="10">
    <location>
        <position position="271"/>
    </location>
    <ligand>
        <name>Zn(2+)</name>
        <dbReference type="ChEBI" id="CHEBI:29105"/>
    </ligand>
</feature>
<dbReference type="GO" id="GO:0008270">
    <property type="term" value="F:zinc ion binding"/>
    <property type="evidence" value="ECO:0007669"/>
    <property type="project" value="UniProtKB-UniRule"/>
</dbReference>
<feature type="binding site" evidence="10">
    <location>
        <position position="335"/>
    </location>
    <ligand>
        <name>Zn(2+)</name>
        <dbReference type="ChEBI" id="CHEBI:29105"/>
    </ligand>
</feature>
<accession>A0A1I0MSW5</accession>
<keyword evidence="9 10" id="KW-0456">Lyase</keyword>
<feature type="binding site" evidence="10">
    <location>
        <position position="409"/>
    </location>
    <ligand>
        <name>[4Fe-4S] cluster</name>
        <dbReference type="ChEBI" id="CHEBI:49883"/>
        <note>4Fe-4S-S-AdoMet</note>
    </ligand>
</feature>
<comment type="cofactor">
    <cofactor evidence="10">
        <name>[4Fe-4S] cluster</name>
        <dbReference type="ChEBI" id="CHEBI:49883"/>
    </cofactor>
    <text evidence="10">Binds 1 [4Fe-4S] cluster per subunit. The cluster is coordinated with 3 cysteines and an exchangeable S-adenosyl-L-methionine.</text>
</comment>
<dbReference type="PANTHER" id="PTHR30557:SF1">
    <property type="entry name" value="PHOSPHOMETHYLPYRIMIDINE SYNTHASE, CHLOROPLASTIC"/>
    <property type="match status" value="1"/>
</dbReference>
<keyword evidence="7 10" id="KW-0408">Iron</keyword>
<dbReference type="SFLD" id="SFLDG01114">
    <property type="entry name" value="phosphomethylpyrimidine_syntha"/>
    <property type="match status" value="1"/>
</dbReference>
<evidence type="ECO:0000313" key="12">
    <source>
        <dbReference type="Proteomes" id="UP000182125"/>
    </source>
</evidence>
<feature type="binding site" evidence="10">
    <location>
        <position position="97"/>
    </location>
    <ligand>
        <name>substrate</name>
    </ligand>
</feature>
<dbReference type="PANTHER" id="PTHR30557">
    <property type="entry name" value="THIAMINE BIOSYNTHESIS PROTEIN THIC"/>
    <property type="match status" value="1"/>
</dbReference>
<comment type="function">
    <text evidence="1 10">Catalyzes the synthesis of the hydroxymethylpyrimidine phosphate (HMP-P) moiety of thiamine from aminoimidazole ribotide (AIR) in a radical S-adenosyl-L-methionine (SAM)-dependent reaction.</text>
</comment>
<dbReference type="EMBL" id="FOIW01000001">
    <property type="protein sequence ID" value="SEV91824.1"/>
    <property type="molecule type" value="Genomic_DNA"/>
</dbReference>
<dbReference type="NCBIfam" id="NF009895">
    <property type="entry name" value="PRK13352.1"/>
    <property type="match status" value="1"/>
</dbReference>
<dbReference type="NCBIfam" id="TIGR00190">
    <property type="entry name" value="thiC"/>
    <property type="match status" value="1"/>
</dbReference>
<dbReference type="GO" id="GO:0009229">
    <property type="term" value="P:thiamine diphosphate biosynthetic process"/>
    <property type="evidence" value="ECO:0007669"/>
    <property type="project" value="UniProtKB-UniRule"/>
</dbReference>